<dbReference type="EMBL" id="BMAW01004887">
    <property type="protein sequence ID" value="GFS91415.1"/>
    <property type="molecule type" value="Genomic_DNA"/>
</dbReference>
<evidence type="ECO:0000313" key="2">
    <source>
        <dbReference type="Proteomes" id="UP000887013"/>
    </source>
</evidence>
<dbReference type="Proteomes" id="UP000887013">
    <property type="component" value="Unassembled WGS sequence"/>
</dbReference>
<protein>
    <submittedName>
        <fullName evidence="1">Uncharacterized protein</fullName>
    </submittedName>
</protein>
<reference evidence="1" key="1">
    <citation type="submission" date="2020-08" db="EMBL/GenBank/DDBJ databases">
        <title>Multicomponent nature underlies the extraordinary mechanical properties of spider dragline silk.</title>
        <authorList>
            <person name="Kono N."/>
            <person name="Nakamura H."/>
            <person name="Mori M."/>
            <person name="Yoshida Y."/>
            <person name="Ohtoshi R."/>
            <person name="Malay A.D."/>
            <person name="Moran D.A.P."/>
            <person name="Tomita M."/>
            <person name="Numata K."/>
            <person name="Arakawa K."/>
        </authorList>
    </citation>
    <scope>NUCLEOTIDE SEQUENCE</scope>
</reference>
<sequence length="140" mass="15336">MSKHVEIRIFLVITFRESLMETPPKSSMGDTSSADSVFSDLALSVSGKSQEFYLTLFLCSLKCLPTLPGCLSNLVVKRGHKEESGGYSAGRADGRVKSSPSPILIVHKSEEIWALLLYGDWFSRYFLPGVDSEAIGCLPT</sequence>
<comment type="caution">
    <text evidence="1">The sequence shown here is derived from an EMBL/GenBank/DDBJ whole genome shotgun (WGS) entry which is preliminary data.</text>
</comment>
<dbReference type="OrthoDB" id="10613967at2759"/>
<gene>
    <name evidence="1" type="ORF">NPIL_180801</name>
</gene>
<keyword evidence="2" id="KW-1185">Reference proteome</keyword>
<organism evidence="1 2">
    <name type="scientific">Nephila pilipes</name>
    <name type="common">Giant wood spider</name>
    <name type="synonym">Nephila maculata</name>
    <dbReference type="NCBI Taxonomy" id="299642"/>
    <lineage>
        <taxon>Eukaryota</taxon>
        <taxon>Metazoa</taxon>
        <taxon>Ecdysozoa</taxon>
        <taxon>Arthropoda</taxon>
        <taxon>Chelicerata</taxon>
        <taxon>Arachnida</taxon>
        <taxon>Araneae</taxon>
        <taxon>Araneomorphae</taxon>
        <taxon>Entelegynae</taxon>
        <taxon>Araneoidea</taxon>
        <taxon>Nephilidae</taxon>
        <taxon>Nephila</taxon>
    </lineage>
</organism>
<accession>A0A8X6N2Q6</accession>
<name>A0A8X6N2Q6_NEPPI</name>
<evidence type="ECO:0000313" key="1">
    <source>
        <dbReference type="EMBL" id="GFS91415.1"/>
    </source>
</evidence>
<proteinExistence type="predicted"/>
<dbReference type="AlphaFoldDB" id="A0A8X6N2Q6"/>